<dbReference type="Proteomes" id="UP000824111">
    <property type="component" value="Unassembled WGS sequence"/>
</dbReference>
<evidence type="ECO:0000313" key="3">
    <source>
        <dbReference type="Proteomes" id="UP000824111"/>
    </source>
</evidence>
<feature type="transmembrane region" description="Helical" evidence="1">
    <location>
        <begin position="116"/>
        <end position="137"/>
    </location>
</feature>
<comment type="caution">
    <text evidence="2">The sequence shown here is derived from an EMBL/GenBank/DDBJ whole genome shotgun (WGS) entry which is preliminary data.</text>
</comment>
<keyword evidence="1" id="KW-0812">Transmembrane</keyword>
<name>A0A9D1LVV3_9FIRM</name>
<gene>
    <name evidence="2" type="ORF">IAB04_06610</name>
</gene>
<feature type="transmembrane region" description="Helical" evidence="1">
    <location>
        <begin position="21"/>
        <end position="41"/>
    </location>
</feature>
<reference evidence="2" key="2">
    <citation type="journal article" date="2021" name="PeerJ">
        <title>Extensive microbial diversity within the chicken gut microbiome revealed by metagenomics and culture.</title>
        <authorList>
            <person name="Gilroy R."/>
            <person name="Ravi A."/>
            <person name="Getino M."/>
            <person name="Pursley I."/>
            <person name="Horton D.L."/>
            <person name="Alikhan N.F."/>
            <person name="Baker D."/>
            <person name="Gharbi K."/>
            <person name="Hall N."/>
            <person name="Watson M."/>
            <person name="Adriaenssens E.M."/>
            <person name="Foster-Nyarko E."/>
            <person name="Jarju S."/>
            <person name="Secka A."/>
            <person name="Antonio M."/>
            <person name="Oren A."/>
            <person name="Chaudhuri R.R."/>
            <person name="La Ragione R."/>
            <person name="Hildebrand F."/>
            <person name="Pallen M.J."/>
        </authorList>
    </citation>
    <scope>NUCLEOTIDE SEQUENCE</scope>
    <source>
        <strain evidence="2">ChiSjej4B22-9803</strain>
    </source>
</reference>
<proteinExistence type="predicted"/>
<feature type="transmembrane region" description="Helical" evidence="1">
    <location>
        <begin position="47"/>
        <end position="65"/>
    </location>
</feature>
<feature type="transmembrane region" description="Helical" evidence="1">
    <location>
        <begin position="86"/>
        <end position="104"/>
    </location>
</feature>
<feature type="transmembrane region" description="Helical" evidence="1">
    <location>
        <begin position="149"/>
        <end position="170"/>
    </location>
</feature>
<keyword evidence="1" id="KW-0472">Membrane</keyword>
<protein>
    <recommendedName>
        <fullName evidence="4">Transmembrane protein</fullName>
    </recommendedName>
</protein>
<evidence type="ECO:0008006" key="4">
    <source>
        <dbReference type="Google" id="ProtNLM"/>
    </source>
</evidence>
<dbReference type="AlphaFoldDB" id="A0A9D1LVV3"/>
<organism evidence="2 3">
    <name type="scientific">Candidatus Avimonoglobus intestinipullorum</name>
    <dbReference type="NCBI Taxonomy" id="2840699"/>
    <lineage>
        <taxon>Bacteria</taxon>
        <taxon>Bacillati</taxon>
        <taxon>Bacillota</taxon>
        <taxon>Clostridia</taxon>
        <taxon>Eubacteriales</taxon>
        <taxon>Candidatus Avimonoglobus</taxon>
    </lineage>
</organism>
<keyword evidence="1" id="KW-1133">Transmembrane helix</keyword>
<dbReference type="EMBL" id="DVND01000168">
    <property type="protein sequence ID" value="HIU49019.1"/>
    <property type="molecule type" value="Genomic_DNA"/>
</dbReference>
<sequence length="189" mass="21183">MKLNLKKYVPWNQVWSLLKAHLVLSILSGLLGLMVLISIIANPVGNAIFTGIMMVIYFFSIYGAASNCALRDLKPYTEEEPYPWKGLLLPVGIILATLALWGLYQAAWHFMTIDGNLATVTGIACNVIFVVWTFMYNALMGLQNGGMNWYAYVVVLVVPVAASGLGYYAGYRGFDLYDKLMRFVYEKKK</sequence>
<evidence type="ECO:0000313" key="2">
    <source>
        <dbReference type="EMBL" id="HIU49019.1"/>
    </source>
</evidence>
<reference evidence="2" key="1">
    <citation type="submission" date="2020-10" db="EMBL/GenBank/DDBJ databases">
        <authorList>
            <person name="Gilroy R."/>
        </authorList>
    </citation>
    <scope>NUCLEOTIDE SEQUENCE</scope>
    <source>
        <strain evidence="2">ChiSjej4B22-9803</strain>
    </source>
</reference>
<accession>A0A9D1LVV3</accession>
<evidence type="ECO:0000256" key="1">
    <source>
        <dbReference type="SAM" id="Phobius"/>
    </source>
</evidence>